<organism evidence="2 3">
    <name type="scientific">Brachionus calyciflorus</name>
    <dbReference type="NCBI Taxonomy" id="104777"/>
    <lineage>
        <taxon>Eukaryota</taxon>
        <taxon>Metazoa</taxon>
        <taxon>Spiralia</taxon>
        <taxon>Gnathifera</taxon>
        <taxon>Rotifera</taxon>
        <taxon>Eurotatoria</taxon>
        <taxon>Monogononta</taxon>
        <taxon>Pseudotrocha</taxon>
        <taxon>Ploima</taxon>
        <taxon>Brachionidae</taxon>
        <taxon>Brachionus</taxon>
    </lineage>
</organism>
<feature type="region of interest" description="Disordered" evidence="1">
    <location>
        <begin position="197"/>
        <end position="223"/>
    </location>
</feature>
<name>A0A813ZKV5_9BILA</name>
<dbReference type="InterPro" id="IPR036420">
    <property type="entry name" value="BRCT_dom_sf"/>
</dbReference>
<reference evidence="2" key="1">
    <citation type="submission" date="2021-02" db="EMBL/GenBank/DDBJ databases">
        <authorList>
            <person name="Nowell W R."/>
        </authorList>
    </citation>
    <scope>NUCLEOTIDE SEQUENCE</scope>
    <source>
        <strain evidence="2">Ploen Becks lab</strain>
    </source>
</reference>
<evidence type="ECO:0000313" key="3">
    <source>
        <dbReference type="Proteomes" id="UP000663879"/>
    </source>
</evidence>
<accession>A0A813ZKV5</accession>
<gene>
    <name evidence="2" type="ORF">OXX778_LOCUS11358</name>
</gene>
<evidence type="ECO:0000313" key="2">
    <source>
        <dbReference type="EMBL" id="CAF0900151.1"/>
    </source>
</evidence>
<protein>
    <recommendedName>
        <fullName evidence="4">BRCT domain-containing protein</fullName>
    </recommendedName>
</protein>
<proteinExistence type="predicted"/>
<feature type="region of interest" description="Disordered" evidence="1">
    <location>
        <begin position="1"/>
        <end position="40"/>
    </location>
</feature>
<evidence type="ECO:0008006" key="4">
    <source>
        <dbReference type="Google" id="ProtNLM"/>
    </source>
</evidence>
<dbReference type="Gene3D" id="3.40.50.10190">
    <property type="entry name" value="BRCT domain"/>
    <property type="match status" value="1"/>
</dbReference>
<feature type="compositionally biased region" description="Polar residues" evidence="1">
    <location>
        <begin position="1"/>
        <end position="20"/>
    </location>
</feature>
<dbReference type="EMBL" id="CAJNOC010001914">
    <property type="protein sequence ID" value="CAF0900151.1"/>
    <property type="molecule type" value="Genomic_DNA"/>
</dbReference>
<feature type="region of interest" description="Disordered" evidence="1">
    <location>
        <begin position="357"/>
        <end position="397"/>
    </location>
</feature>
<dbReference type="OrthoDB" id="10617610at2759"/>
<sequence length="876" mass="101136">MTENNITDLFENQSPRSPKTPSKRRKSESFDENSANLNRDHQICVRNSKILVHDTPTPFMDRKSKKVINDDIAPYSQNQTGSSITITRRIIPNTPSVNNNNNKNNSSQISKKVKKLFDNNLLLLEEEELPGEEHNSNKPNLIQNKKVSSLFKPKSRANETNDASNLGCDLSLESLERRQKRRKNPLIARLSEIEPPSKLEKSNEIDENTETIGQEPSSPILTSKTNDLRCDFKQHKTPKFDEFQSPYFSNIRTPASFKLTTFNNLTSFTHVTEINIEETKRNDHRIDSILLKSPIEEQTENSTEQIQKENTLSETLNLNESDIDQILFDGLKIDENNFSNNNSKGKVINRSNKFGLVDKTNTSKTNKSKTNRSSSLVPSKNLSKKEDRTRNSRSCSNKSELYFPNKVKTFNISHMDLDERQLNKMKLVIKNLKKQYKYRDEIINSVFFNNFNSSITHIVIDFEKKFDGNTVISTNNKFMLILAALKECKIIRYEWLLHSEIKLKWNAEKKYLLESYIDQDLNELDKEEQNEFDIRLIKFIRNLKLTDRIDLFSKYGNIYISNNENSYDENENDTQNSFSDSFTSFKSKEKLYDYLHEVITRCNGLITSRVACADLILAIDKADDYDSSEHGKACLKQVAICLKSSLDEIKNKLTNCKIRKKIPVVSSNWVLDTVLDNCEKKQGDYTIFLLNGEIFISTNLNILAKKPEHENQECSIKKAELIIENQLSNFISKIESLEKTNNNQKSSFKFKQQNIANMKSALECTHESVNQLTLDIDSVNQRTEKIFSSLLEIKKDILDSNLKLNEEISKIHNFFLTNGTLKSEVQAPASKLYKFFGTYDFFFFPIKLLLLEYNVILFDGTLSKWSVIGLSPRLNK</sequence>
<evidence type="ECO:0000256" key="1">
    <source>
        <dbReference type="SAM" id="MobiDB-lite"/>
    </source>
</evidence>
<feature type="compositionally biased region" description="Polar residues" evidence="1">
    <location>
        <begin position="210"/>
        <end position="223"/>
    </location>
</feature>
<keyword evidence="3" id="KW-1185">Reference proteome</keyword>
<dbReference type="AlphaFoldDB" id="A0A813ZKV5"/>
<comment type="caution">
    <text evidence="2">The sequence shown here is derived from an EMBL/GenBank/DDBJ whole genome shotgun (WGS) entry which is preliminary data.</text>
</comment>
<dbReference type="SUPFAM" id="SSF52113">
    <property type="entry name" value="BRCT domain"/>
    <property type="match status" value="1"/>
</dbReference>
<dbReference type="Proteomes" id="UP000663879">
    <property type="component" value="Unassembled WGS sequence"/>
</dbReference>